<sequence length="129" mass="14707">MEHGGSLKTSDSPISNDAILRVFRNSGSWFYDSMCVNPGAHRIQKIRPNPLLQIEKPALKCAQRVNNDEIRKITDRNLTDKANDQQHFPKIQRLLKNDVTTMLDCVLAVVKTNLVNYVRFGCNLALDFH</sequence>
<dbReference type="Proteomes" id="UP001642540">
    <property type="component" value="Unassembled WGS sequence"/>
</dbReference>
<evidence type="ECO:0000313" key="2">
    <source>
        <dbReference type="Proteomes" id="UP001642540"/>
    </source>
</evidence>
<name>A0ABP1R3J4_9HEXA</name>
<dbReference type="EMBL" id="CAXLJM020000055">
    <property type="protein sequence ID" value="CAL8117624.1"/>
    <property type="molecule type" value="Genomic_DNA"/>
</dbReference>
<keyword evidence="2" id="KW-1185">Reference proteome</keyword>
<proteinExistence type="predicted"/>
<organism evidence="1 2">
    <name type="scientific">Orchesella dallaii</name>
    <dbReference type="NCBI Taxonomy" id="48710"/>
    <lineage>
        <taxon>Eukaryota</taxon>
        <taxon>Metazoa</taxon>
        <taxon>Ecdysozoa</taxon>
        <taxon>Arthropoda</taxon>
        <taxon>Hexapoda</taxon>
        <taxon>Collembola</taxon>
        <taxon>Entomobryomorpha</taxon>
        <taxon>Entomobryoidea</taxon>
        <taxon>Orchesellidae</taxon>
        <taxon>Orchesellinae</taxon>
        <taxon>Orchesella</taxon>
    </lineage>
</organism>
<reference evidence="1 2" key="1">
    <citation type="submission" date="2024-08" db="EMBL/GenBank/DDBJ databases">
        <authorList>
            <person name="Cucini C."/>
            <person name="Frati F."/>
        </authorList>
    </citation>
    <scope>NUCLEOTIDE SEQUENCE [LARGE SCALE GENOMIC DNA]</scope>
</reference>
<comment type="caution">
    <text evidence="1">The sequence shown here is derived from an EMBL/GenBank/DDBJ whole genome shotgun (WGS) entry which is preliminary data.</text>
</comment>
<protein>
    <submittedName>
        <fullName evidence="1">Uncharacterized protein</fullName>
    </submittedName>
</protein>
<gene>
    <name evidence="1" type="ORF">ODALV1_LOCUS17783</name>
</gene>
<accession>A0ABP1R3J4</accession>
<evidence type="ECO:0000313" key="1">
    <source>
        <dbReference type="EMBL" id="CAL8117624.1"/>
    </source>
</evidence>